<organism evidence="11 12">
    <name type="scientific">Streptomyces spororaveus</name>
    <dbReference type="NCBI Taxonomy" id="284039"/>
    <lineage>
        <taxon>Bacteria</taxon>
        <taxon>Bacillati</taxon>
        <taxon>Actinomycetota</taxon>
        <taxon>Actinomycetes</taxon>
        <taxon>Kitasatosporales</taxon>
        <taxon>Streptomycetaceae</taxon>
        <taxon>Streptomyces</taxon>
    </lineage>
</organism>
<dbReference type="Pfam" id="PF22590">
    <property type="entry name" value="Cas3-like_C_2"/>
    <property type="match status" value="1"/>
</dbReference>
<dbReference type="CDD" id="cd17930">
    <property type="entry name" value="DEXHc_cas3"/>
    <property type="match status" value="1"/>
</dbReference>
<dbReference type="Gene3D" id="1.10.3210.30">
    <property type="match status" value="1"/>
</dbReference>
<evidence type="ECO:0000256" key="4">
    <source>
        <dbReference type="ARBA" id="ARBA00022723"/>
    </source>
</evidence>
<evidence type="ECO:0000256" key="1">
    <source>
        <dbReference type="ARBA" id="ARBA00006847"/>
    </source>
</evidence>
<name>A0ABQ3TQ71_9ACTN</name>
<dbReference type="PROSITE" id="PS51643">
    <property type="entry name" value="HD_CAS3"/>
    <property type="match status" value="1"/>
</dbReference>
<evidence type="ECO:0000256" key="2">
    <source>
        <dbReference type="ARBA" id="ARBA00009046"/>
    </source>
</evidence>
<dbReference type="InterPro" id="IPR006474">
    <property type="entry name" value="Helicase_Cas3_CRISPR-ass_core"/>
</dbReference>
<dbReference type="NCBIfam" id="TIGR01596">
    <property type="entry name" value="cas3_HD"/>
    <property type="match status" value="1"/>
</dbReference>
<dbReference type="SUPFAM" id="SSF52540">
    <property type="entry name" value="P-loop containing nucleoside triphosphate hydrolases"/>
    <property type="match status" value="1"/>
</dbReference>
<evidence type="ECO:0000256" key="9">
    <source>
        <dbReference type="ARBA" id="ARBA00023118"/>
    </source>
</evidence>
<keyword evidence="9" id="KW-0051">Antiviral defense</keyword>
<dbReference type="Gene3D" id="3.40.50.300">
    <property type="entry name" value="P-loop containing nucleotide triphosphate hydrolases"/>
    <property type="match status" value="2"/>
</dbReference>
<keyword evidence="6" id="KW-0378">Hydrolase</keyword>
<keyword evidence="7" id="KW-0347">Helicase</keyword>
<dbReference type="InterPro" id="IPR006483">
    <property type="entry name" value="CRISPR-assoc_Cas3_HD"/>
</dbReference>
<dbReference type="InterPro" id="IPR038257">
    <property type="entry name" value="CRISPR-assoc_Cas3_HD_sf"/>
</dbReference>
<dbReference type="Pfam" id="PF18019">
    <property type="entry name" value="Cas3_HD"/>
    <property type="match status" value="1"/>
</dbReference>
<evidence type="ECO:0000313" key="11">
    <source>
        <dbReference type="EMBL" id="GHI82570.1"/>
    </source>
</evidence>
<evidence type="ECO:0000259" key="10">
    <source>
        <dbReference type="PROSITE" id="PS51643"/>
    </source>
</evidence>
<accession>A0ABQ3TQ71</accession>
<evidence type="ECO:0000313" key="12">
    <source>
        <dbReference type="Proteomes" id="UP000608522"/>
    </source>
</evidence>
<gene>
    <name evidence="11" type="ORF">Sspor_81310</name>
</gene>
<dbReference type="Proteomes" id="UP000608522">
    <property type="component" value="Unassembled WGS sequence"/>
</dbReference>
<keyword evidence="4" id="KW-0479">Metal-binding</keyword>
<dbReference type="InterPro" id="IPR027417">
    <property type="entry name" value="P-loop_NTPase"/>
</dbReference>
<comment type="similarity">
    <text evidence="1">In the N-terminal section; belongs to the CRISPR-associated nuclease Cas3-HD family.</text>
</comment>
<evidence type="ECO:0000256" key="3">
    <source>
        <dbReference type="ARBA" id="ARBA00022722"/>
    </source>
</evidence>
<comment type="caution">
    <text evidence="11">The sequence shown here is derived from an EMBL/GenBank/DDBJ whole genome shotgun (WGS) entry which is preliminary data.</text>
</comment>
<keyword evidence="12" id="KW-1185">Reference proteome</keyword>
<dbReference type="PANTHER" id="PTHR47963">
    <property type="entry name" value="DEAD-BOX ATP-DEPENDENT RNA HELICASE 47, MITOCHONDRIAL"/>
    <property type="match status" value="1"/>
</dbReference>
<comment type="similarity">
    <text evidence="2">In the central section; belongs to the CRISPR-associated helicase Cas3 family.</text>
</comment>
<dbReference type="NCBIfam" id="TIGR01587">
    <property type="entry name" value="cas3_core"/>
    <property type="match status" value="1"/>
</dbReference>
<proteinExistence type="inferred from homology"/>
<reference evidence="12" key="1">
    <citation type="submission" date="2023-07" db="EMBL/GenBank/DDBJ databases">
        <title>Whole genome shotgun sequence of Streptomyces spororaveus NBRC 15456.</title>
        <authorList>
            <person name="Komaki H."/>
            <person name="Tamura T."/>
        </authorList>
    </citation>
    <scope>NUCLEOTIDE SEQUENCE [LARGE SCALE GENOMIC DNA]</scope>
    <source>
        <strain evidence="12">NBRC 15456</strain>
    </source>
</reference>
<evidence type="ECO:0000256" key="5">
    <source>
        <dbReference type="ARBA" id="ARBA00022741"/>
    </source>
</evidence>
<evidence type="ECO:0000256" key="7">
    <source>
        <dbReference type="ARBA" id="ARBA00022806"/>
    </source>
</evidence>
<dbReference type="PANTHER" id="PTHR47963:SF9">
    <property type="entry name" value="CRISPR-ASSOCIATED ENDONUCLEASE_HELICASE CAS3"/>
    <property type="match status" value="1"/>
</dbReference>
<dbReference type="CDD" id="cd09641">
    <property type="entry name" value="Cas3''_I"/>
    <property type="match status" value="1"/>
</dbReference>
<evidence type="ECO:0000256" key="8">
    <source>
        <dbReference type="ARBA" id="ARBA00022840"/>
    </source>
</evidence>
<keyword evidence="5" id="KW-0547">Nucleotide-binding</keyword>
<keyword evidence="8" id="KW-0067">ATP-binding</keyword>
<feature type="domain" description="HD Cas3-type" evidence="10">
    <location>
        <begin position="53"/>
        <end position="253"/>
    </location>
</feature>
<protein>
    <submittedName>
        <fullName evidence="11">CRISPR-associated helicase/endonuclease Cas3</fullName>
    </submittedName>
</protein>
<dbReference type="SMART" id="SM00490">
    <property type="entry name" value="HELICc"/>
    <property type="match status" value="1"/>
</dbReference>
<sequence>MLWVSSWDLGGVGVVSVPCHTVVVMLCTFTRLGLSAEEMDRLGCLWGKSAGRGGGTVNLLLSHMLDTAAVAELIWDHYLAPATREMLDRVAGDGRRFFAWVCGIHDCGKATPAFQRQAPAEAARLAEAGLGWREGVVTARTSREWAHDKAGGFLLRTVLKGTGGWGRRSIDWVCPMVSGHHGVLRAATQSDVTHAHGDAHGRSAEWKAAQARVIEAFTLAMGYESLAEVQPVGVPARADQLTLLGFVVMADWIASDAGHFPGIPDLARVSVADARRRAAAAWQDRRLGGGLRTLQPTAGTDVVKLRFGHDARASQALAVGIVRTMSAPGLVVLEAPMGEGKTKTALAVAEVMAERFGLSGVFVGMPTQATSDPMFTNVRAWASQVQPGAEDEAVLLHGKRAFNTEWKAMLAGDWTAADARFRSVQEDADDCCNRYGPADWFLGPKRGLLAHLTVGTIDQLLYAATRTRHVMLRTAGLAGKVVILDEVHACDVYMSQFLKEALFWLGQARVPVILLSATLPPAQRAELAAAYMAGAEPARTVALSDPGGYPNVTCVWPGMPAPLTAHTATWRPDLPVRLRVLPEPALLRGIRLTDTQAEQPVINLLDQELADGGCALIIRNTVSRAQRTHRQLAARYGTDTVILHGQLTAAARADRTERLLAQLGPDKDTPRPGRLILVATQVAEQSFDIDADLIVTDLAPVDLLLQRVGRVHRHEGTSRPARLTRPTVYVTALQPGLAGAPPRIERGAEYIYGRHLLLRTASLVLAAENAGGWAVPSQVPELVAAVYGETPVVPPAWQADAEKAQTEWDQEQETRRKEAAKFLLTRTGEHTAKTLDGLHYASTQASTEDHLAAVVRDGEMSIEAVLIIRTPAGYTTLGGQPLGADGTLVHAHLDTLAGDMMRLPARLTGEALDHLSPLPGWSSHPWLRSTRALVLDPNLAGAVGRYAVAYDPGTGLTYTAA</sequence>
<dbReference type="InterPro" id="IPR041372">
    <property type="entry name" value="Cas3_C"/>
</dbReference>
<dbReference type="Pfam" id="PF18395">
    <property type="entry name" value="Cas3_C"/>
    <property type="match status" value="1"/>
</dbReference>
<keyword evidence="3" id="KW-0540">Nuclease</keyword>
<dbReference type="InterPro" id="IPR001650">
    <property type="entry name" value="Helicase_C-like"/>
</dbReference>
<evidence type="ECO:0000256" key="6">
    <source>
        <dbReference type="ARBA" id="ARBA00022801"/>
    </source>
</evidence>
<dbReference type="EMBL" id="BNED01000007">
    <property type="protein sequence ID" value="GHI82570.1"/>
    <property type="molecule type" value="Genomic_DNA"/>
</dbReference>
<dbReference type="InterPro" id="IPR050547">
    <property type="entry name" value="DEAD_box_RNA_helicases"/>
</dbReference>
<dbReference type="InterPro" id="IPR054712">
    <property type="entry name" value="Cas3-like_dom"/>
</dbReference>